<dbReference type="AlphaFoldDB" id="A0A6L6Q1J1"/>
<name>A0A6L6Q1J1_9BURK</name>
<gene>
    <name evidence="1" type="ORF">GM668_15560</name>
</gene>
<proteinExistence type="predicted"/>
<reference evidence="1 2" key="1">
    <citation type="submission" date="2019-11" db="EMBL/GenBank/DDBJ databases">
        <title>Type strains purchased from KCTC, JCM and DSMZ.</title>
        <authorList>
            <person name="Lu H."/>
        </authorList>
    </citation>
    <scope>NUCLEOTIDE SEQUENCE [LARGE SCALE GENOMIC DNA]</scope>
    <source>
        <strain evidence="1 2">KCTC 42409</strain>
    </source>
</reference>
<dbReference type="EMBL" id="WNLA01000010">
    <property type="protein sequence ID" value="MTW03500.1"/>
    <property type="molecule type" value="Genomic_DNA"/>
</dbReference>
<protein>
    <submittedName>
        <fullName evidence="1">Uncharacterized protein</fullName>
    </submittedName>
</protein>
<organism evidence="1 2">
    <name type="scientific">Pseudoduganella ginsengisoli</name>
    <dbReference type="NCBI Taxonomy" id="1462440"/>
    <lineage>
        <taxon>Bacteria</taxon>
        <taxon>Pseudomonadati</taxon>
        <taxon>Pseudomonadota</taxon>
        <taxon>Betaproteobacteria</taxon>
        <taxon>Burkholderiales</taxon>
        <taxon>Oxalobacteraceae</taxon>
        <taxon>Telluria group</taxon>
        <taxon>Pseudoduganella</taxon>
    </lineage>
</organism>
<evidence type="ECO:0000313" key="2">
    <source>
        <dbReference type="Proteomes" id="UP000484015"/>
    </source>
</evidence>
<sequence length="106" mass="11192">MNSIKLTLGDETAEVLRQIAGLTGLYGGDIIAQTLGPIEAGWHEVLALVGSHPEMRDKAANLIISFGPESIEAGIRSIAPVGYETLAARFAREIGEAIPASRVAHE</sequence>
<comment type="caution">
    <text evidence="1">The sequence shown here is derived from an EMBL/GenBank/DDBJ whole genome shotgun (WGS) entry which is preliminary data.</text>
</comment>
<accession>A0A6L6Q1J1</accession>
<evidence type="ECO:0000313" key="1">
    <source>
        <dbReference type="EMBL" id="MTW03500.1"/>
    </source>
</evidence>
<keyword evidence="2" id="KW-1185">Reference proteome</keyword>
<dbReference type="Proteomes" id="UP000484015">
    <property type="component" value="Unassembled WGS sequence"/>
</dbReference>
<dbReference type="RefSeq" id="WP_155439882.1">
    <property type="nucleotide sequence ID" value="NZ_WNLA01000010.1"/>
</dbReference>